<dbReference type="PRINTS" id="PR00625">
    <property type="entry name" value="JDOMAIN"/>
</dbReference>
<feature type="domain" description="BZIP" evidence="4">
    <location>
        <begin position="518"/>
        <end position="581"/>
    </location>
</feature>
<evidence type="ECO:0000256" key="1">
    <source>
        <dbReference type="SAM" id="Coils"/>
    </source>
</evidence>
<evidence type="ECO:0008006" key="7">
    <source>
        <dbReference type="Google" id="ProtNLM"/>
    </source>
</evidence>
<dbReference type="InterPro" id="IPR036869">
    <property type="entry name" value="J_dom_sf"/>
</dbReference>
<reference evidence="5 6" key="1">
    <citation type="submission" date="2022-05" db="EMBL/GenBank/DDBJ databases">
        <title>Chromosome-level reference genomes for two strains of Caenorhabditis briggsae: an improved platform for comparative genomics.</title>
        <authorList>
            <person name="Stevens L."/>
            <person name="Andersen E.C."/>
        </authorList>
    </citation>
    <scope>NUCLEOTIDE SEQUENCE [LARGE SCALE GENOMIC DNA]</scope>
    <source>
        <strain evidence="5">QX1410_ONT</strain>
        <tissue evidence="5">Whole-organism</tissue>
    </source>
</reference>
<dbReference type="Proteomes" id="UP000827892">
    <property type="component" value="Chromosome III"/>
</dbReference>
<evidence type="ECO:0000313" key="5">
    <source>
        <dbReference type="EMBL" id="ULU02668.1"/>
    </source>
</evidence>
<dbReference type="Pfam" id="PF07716">
    <property type="entry name" value="bZIP_2"/>
    <property type="match status" value="1"/>
</dbReference>
<feature type="region of interest" description="Disordered" evidence="2">
    <location>
        <begin position="722"/>
        <end position="742"/>
    </location>
</feature>
<dbReference type="PANTHER" id="PTHR44272:SF3">
    <property type="entry name" value="J DOMAIN-CONTAINING PROTEIN"/>
    <property type="match status" value="1"/>
</dbReference>
<dbReference type="PROSITE" id="PS00036">
    <property type="entry name" value="BZIP_BASIC"/>
    <property type="match status" value="1"/>
</dbReference>
<dbReference type="Gene3D" id="1.20.5.170">
    <property type="match status" value="1"/>
</dbReference>
<dbReference type="InterPro" id="IPR046347">
    <property type="entry name" value="bZIP_sf"/>
</dbReference>
<dbReference type="PROSITE" id="PS00636">
    <property type="entry name" value="DNAJ_1"/>
    <property type="match status" value="1"/>
</dbReference>
<keyword evidence="1" id="KW-0175">Coiled coil</keyword>
<evidence type="ECO:0000259" key="3">
    <source>
        <dbReference type="PROSITE" id="PS50076"/>
    </source>
</evidence>
<proteinExistence type="predicted"/>
<dbReference type="SMART" id="SM00271">
    <property type="entry name" value="DnaJ"/>
    <property type="match status" value="1"/>
</dbReference>
<dbReference type="GO" id="GO:0003700">
    <property type="term" value="F:DNA-binding transcription factor activity"/>
    <property type="evidence" value="ECO:0007669"/>
    <property type="project" value="InterPro"/>
</dbReference>
<protein>
    <recommendedName>
        <fullName evidence="7">J domain-containing protein</fullName>
    </recommendedName>
</protein>
<dbReference type="InterPro" id="IPR018253">
    <property type="entry name" value="DnaJ_domain_CS"/>
</dbReference>
<feature type="compositionally biased region" description="Low complexity" evidence="2">
    <location>
        <begin position="9"/>
        <end position="24"/>
    </location>
</feature>
<dbReference type="PROSITE" id="PS50076">
    <property type="entry name" value="DNAJ_2"/>
    <property type="match status" value="1"/>
</dbReference>
<dbReference type="EMBL" id="CP090893">
    <property type="protein sequence ID" value="ULU02668.1"/>
    <property type="molecule type" value="Genomic_DNA"/>
</dbReference>
<sequence>MGFFKKKTYPATTTATMSKPTTPSDAPKADEPDFYQLLGVEKSASEAEIKSAYRKLALKYHPDRNPNDVHAQEQFKKVSIAYSVLSDPNKRRQYDVSGPSENQLDFEGFDVSEMGGVGRVFGALFSKLGVPIPTQIVPKVLAQARQICLGQESDIHARPLAPGDTVTASVSKQHAHFYEINMLEDFRKNGVAIICKSSSSKFKLVLFDKEGGVRMIQESGKRGKAGTQADMFFVPYNVANIQEFNPMKYHLEDKDTPIAFHYLDSFEMQTATLLETRKHYIAVYGDNWISDVKYSITFLPVAAAANEQLVEIQNTEKAISVIKKEMLDFQREFTEAKRKYDEAVAKLKVQDDVILKALSTQTSETSNSAPHDVTPKYEEAFRNNNNLSASLPATHSFERSNRVAVASRFVDVALTGRPVEFPHNKTLSQKTLFFYFTSIRLGRKPPYNMSNYPKRIYVLPARQPRVASTYQNMAPPPPVMRAPKRAISTDQIVAELLGDDMGPSGPRKRERLNHLTQEEKMDRRKFKNRVAAQNARDKKKERSGKIDEVMRKLVEENNRLRAENEKLRRQNEKFQSRQQQQMQIVNEQSSPVMYQNENIVSDSTIYSNVAYEEEVVGEEEDVIVSGGVMEYGEDQRAFESAEFINAPQQRDKANRFSTSTIISNTNVNTTFQHRRSDSKKVPVNSFLTLISLLSNHMDPKMSASTESLNTFKAHPKSSIDSLLITSRKEETAHRRQPQVDLHRKRVKHFRRVPP</sequence>
<dbReference type="SUPFAM" id="SSF46565">
    <property type="entry name" value="Chaperone J-domain"/>
    <property type="match status" value="1"/>
</dbReference>
<dbReference type="InterPro" id="IPR001623">
    <property type="entry name" value="DnaJ_domain"/>
</dbReference>
<dbReference type="AlphaFoldDB" id="A0AAE9DFI0"/>
<dbReference type="Pfam" id="PF00226">
    <property type="entry name" value="DnaJ"/>
    <property type="match status" value="1"/>
</dbReference>
<feature type="region of interest" description="Disordered" evidence="2">
    <location>
        <begin position="1"/>
        <end position="31"/>
    </location>
</feature>
<feature type="coiled-coil region" evidence="1">
    <location>
        <begin position="546"/>
        <end position="580"/>
    </location>
</feature>
<feature type="domain" description="J" evidence="3">
    <location>
        <begin position="33"/>
        <end position="98"/>
    </location>
</feature>
<dbReference type="PROSITE" id="PS50217">
    <property type="entry name" value="BZIP"/>
    <property type="match status" value="1"/>
</dbReference>
<evidence type="ECO:0000259" key="4">
    <source>
        <dbReference type="PROSITE" id="PS50217"/>
    </source>
</evidence>
<dbReference type="SUPFAM" id="SSF57959">
    <property type="entry name" value="Leucine zipper domain"/>
    <property type="match status" value="1"/>
</dbReference>
<dbReference type="PANTHER" id="PTHR44272">
    <property type="entry name" value="DNAJ DOMAIN (PROKARYOTIC HEAT SHOCK PROTEIN)"/>
    <property type="match status" value="1"/>
</dbReference>
<name>A0AAE9DFI0_CAEBR</name>
<evidence type="ECO:0000313" key="6">
    <source>
        <dbReference type="Proteomes" id="UP000827892"/>
    </source>
</evidence>
<dbReference type="InterPro" id="IPR052812">
    <property type="entry name" value="Plant_DnaJ_domain"/>
</dbReference>
<dbReference type="Gene3D" id="1.10.287.110">
    <property type="entry name" value="DnaJ domain"/>
    <property type="match status" value="1"/>
</dbReference>
<dbReference type="CDD" id="cd14691">
    <property type="entry name" value="bZIP_XBP1"/>
    <property type="match status" value="1"/>
</dbReference>
<gene>
    <name evidence="5" type="ORF">L3Y34_002333</name>
</gene>
<evidence type="ECO:0000256" key="2">
    <source>
        <dbReference type="SAM" id="MobiDB-lite"/>
    </source>
</evidence>
<dbReference type="SMART" id="SM00338">
    <property type="entry name" value="BRLZ"/>
    <property type="match status" value="1"/>
</dbReference>
<organism evidence="5 6">
    <name type="scientific">Caenorhabditis briggsae</name>
    <dbReference type="NCBI Taxonomy" id="6238"/>
    <lineage>
        <taxon>Eukaryota</taxon>
        <taxon>Metazoa</taxon>
        <taxon>Ecdysozoa</taxon>
        <taxon>Nematoda</taxon>
        <taxon>Chromadorea</taxon>
        <taxon>Rhabditida</taxon>
        <taxon>Rhabditina</taxon>
        <taxon>Rhabditomorpha</taxon>
        <taxon>Rhabditoidea</taxon>
        <taxon>Rhabditidae</taxon>
        <taxon>Peloderinae</taxon>
        <taxon>Caenorhabditis</taxon>
    </lineage>
</organism>
<dbReference type="InterPro" id="IPR004827">
    <property type="entry name" value="bZIP"/>
</dbReference>
<accession>A0AAE9DFI0</accession>
<dbReference type="CDD" id="cd06257">
    <property type="entry name" value="DnaJ"/>
    <property type="match status" value="1"/>
</dbReference>